<dbReference type="VEuPathDB" id="FungiDB:RhiirFUN_007669"/>
<accession>A0A916DZG1</accession>
<dbReference type="OrthoDB" id="2374622at2759"/>
<dbReference type="GO" id="GO:0008270">
    <property type="term" value="F:zinc ion binding"/>
    <property type="evidence" value="ECO:0007669"/>
    <property type="project" value="UniProtKB-KW"/>
</dbReference>
<protein>
    <recommendedName>
        <fullName evidence="2">SWIM-type domain-containing protein</fullName>
    </recommendedName>
</protein>
<evidence type="ECO:0000313" key="3">
    <source>
        <dbReference type="EMBL" id="CAB5317818.1"/>
    </source>
</evidence>
<dbReference type="AlphaFoldDB" id="A0A916DZG1"/>
<organism evidence="3 4">
    <name type="scientific">Rhizophagus irregularis</name>
    <dbReference type="NCBI Taxonomy" id="588596"/>
    <lineage>
        <taxon>Eukaryota</taxon>
        <taxon>Fungi</taxon>
        <taxon>Fungi incertae sedis</taxon>
        <taxon>Mucoromycota</taxon>
        <taxon>Glomeromycotina</taxon>
        <taxon>Glomeromycetes</taxon>
        <taxon>Glomerales</taxon>
        <taxon>Glomeraceae</taxon>
        <taxon>Rhizophagus</taxon>
    </lineage>
</organism>
<reference evidence="3" key="1">
    <citation type="submission" date="2020-05" db="EMBL/GenBank/DDBJ databases">
        <authorList>
            <person name="Rincon C."/>
            <person name="Sanders R I."/>
            <person name="Robbins C."/>
            <person name="Chaturvedi A."/>
        </authorList>
    </citation>
    <scope>NUCLEOTIDE SEQUENCE</scope>
    <source>
        <strain evidence="3">CHB12</strain>
    </source>
</reference>
<evidence type="ECO:0000259" key="2">
    <source>
        <dbReference type="PROSITE" id="PS50966"/>
    </source>
</evidence>
<evidence type="ECO:0000313" key="4">
    <source>
        <dbReference type="Proteomes" id="UP000684084"/>
    </source>
</evidence>
<proteinExistence type="predicted"/>
<keyword evidence="1" id="KW-0862">Zinc</keyword>
<comment type="caution">
    <text evidence="3">The sequence shown here is derived from an EMBL/GenBank/DDBJ whole genome shotgun (WGS) entry which is preliminary data.</text>
</comment>
<feature type="domain" description="SWIM-type" evidence="2">
    <location>
        <begin position="235"/>
        <end position="269"/>
    </location>
</feature>
<dbReference type="PANTHER" id="PTHR47718">
    <property type="entry name" value="OS01G0519700 PROTEIN"/>
    <property type="match status" value="1"/>
</dbReference>
<sequence length="398" mass="46513">MLAAVQIVYPQTRHLLCIYHIAENIKKKAKALLCNDMVQNFIEDFYHMRNSYTEYQFELKYTEMLTKYVISKVFTAGVKSTQRVESINGVLKKHLDQGTLLKELVKVIENELDKEAQYNRIKEYYGSNLSTGLLSTYNTIFKNIDSILKDHLAPIPLSLQRAQMKQSLLYQRILISIDQVKESDNEQSNDIIERIYDKPQIRLQDLLSDINSDEIQEIWEIYYITITSSTSTPHYVVILKDSTLFCTCMYIINQGMPCRHQYRVLLQSSKAIFHMGFIHLRWYESILTETTNYIIVAQGNKDYTTKALYKFVAKTSVQVAVAEGVASELIRLLIQFIMKYRRNTGLNIKEVYSISHFNDEIQESFYNYQRQLLVVVEECNILKISNPEYHKPKGHPSK</sequence>
<dbReference type="EMBL" id="CAGKOT010000002">
    <property type="protein sequence ID" value="CAB5317818.1"/>
    <property type="molecule type" value="Genomic_DNA"/>
</dbReference>
<gene>
    <name evidence="3" type="ORF">CHRIB12_LOCUS2033</name>
</gene>
<evidence type="ECO:0000256" key="1">
    <source>
        <dbReference type="PROSITE-ProRule" id="PRU00325"/>
    </source>
</evidence>
<dbReference type="InterPro" id="IPR007527">
    <property type="entry name" value="Znf_SWIM"/>
</dbReference>
<keyword evidence="1" id="KW-0479">Metal-binding</keyword>
<keyword evidence="1" id="KW-0863">Zinc-finger</keyword>
<dbReference type="PANTHER" id="PTHR47718:SF17">
    <property type="entry name" value="PROTEIN FAR1-RELATED SEQUENCE 5-LIKE"/>
    <property type="match status" value="1"/>
</dbReference>
<name>A0A916DZG1_9GLOM</name>
<dbReference type="PROSITE" id="PS50966">
    <property type="entry name" value="ZF_SWIM"/>
    <property type="match status" value="1"/>
</dbReference>
<dbReference type="Proteomes" id="UP000684084">
    <property type="component" value="Unassembled WGS sequence"/>
</dbReference>